<keyword evidence="2" id="KW-1185">Reference proteome</keyword>
<name>A0ACA9RBD5_9GLOM</name>
<gene>
    <name evidence="1" type="ORF">ACOLOM_LOCUS14494</name>
</gene>
<organism evidence="1 2">
    <name type="scientific">Acaulospora colombiana</name>
    <dbReference type="NCBI Taxonomy" id="27376"/>
    <lineage>
        <taxon>Eukaryota</taxon>
        <taxon>Fungi</taxon>
        <taxon>Fungi incertae sedis</taxon>
        <taxon>Mucoromycota</taxon>
        <taxon>Glomeromycotina</taxon>
        <taxon>Glomeromycetes</taxon>
        <taxon>Diversisporales</taxon>
        <taxon>Acaulosporaceae</taxon>
        <taxon>Acaulospora</taxon>
    </lineage>
</organism>
<accession>A0ACA9RBD5</accession>
<sequence length="90" mass="9871">PGYVRGIARSEDGSYRGVSGVVSHCVLCQPWAPAAPKRWSTISSHPGGTIKPLGPVWHVTVTNYLQLSPISFTSMTERLLTLREMIHLLT</sequence>
<reference evidence="1" key="1">
    <citation type="submission" date="2021-06" db="EMBL/GenBank/DDBJ databases">
        <authorList>
            <person name="Kallberg Y."/>
            <person name="Tangrot J."/>
            <person name="Rosling A."/>
        </authorList>
    </citation>
    <scope>NUCLEOTIDE SEQUENCE</scope>
    <source>
        <strain evidence="1">CL356</strain>
    </source>
</reference>
<feature type="non-terminal residue" evidence="1">
    <location>
        <position position="90"/>
    </location>
</feature>
<protein>
    <submittedName>
        <fullName evidence="1">9027_t:CDS:1</fullName>
    </submittedName>
</protein>
<feature type="non-terminal residue" evidence="1">
    <location>
        <position position="1"/>
    </location>
</feature>
<evidence type="ECO:0000313" key="2">
    <source>
        <dbReference type="Proteomes" id="UP000789525"/>
    </source>
</evidence>
<dbReference type="Proteomes" id="UP000789525">
    <property type="component" value="Unassembled WGS sequence"/>
</dbReference>
<proteinExistence type="predicted"/>
<comment type="caution">
    <text evidence="1">The sequence shown here is derived from an EMBL/GenBank/DDBJ whole genome shotgun (WGS) entry which is preliminary data.</text>
</comment>
<evidence type="ECO:0000313" key="1">
    <source>
        <dbReference type="EMBL" id="CAG8784778.1"/>
    </source>
</evidence>
<dbReference type="EMBL" id="CAJVPT010074922">
    <property type="protein sequence ID" value="CAG8784778.1"/>
    <property type="molecule type" value="Genomic_DNA"/>
</dbReference>